<name>A0AAJ5MKE5_9PSED</name>
<dbReference type="InterPro" id="IPR024910">
    <property type="entry name" value="Enoyl-CoA_Rdtase_cat_dom"/>
</dbReference>
<feature type="binding site" evidence="11">
    <location>
        <position position="227"/>
    </location>
    <ligand>
        <name>substrate</name>
    </ligand>
</feature>
<dbReference type="GO" id="GO:0051287">
    <property type="term" value="F:NAD binding"/>
    <property type="evidence" value="ECO:0007669"/>
    <property type="project" value="UniProtKB-UniRule"/>
</dbReference>
<keyword evidence="4 11" id="KW-0560">Oxidoreductase</keyword>
<dbReference type="NCBIfam" id="NF043048">
    <property type="entry name" value="EnoyACPredFabV"/>
    <property type="match status" value="1"/>
</dbReference>
<sequence length="399" mass="43909">MAIIHPKVRGFICTTTHPKGCELNVRDQIEATRKLGVREDGPKKVLVIGASSGYGLAARITAAFGFKADTLGVFFEKPGTETKAGTAGWYNAAAFDKFAKAEGLYSKSINGDAFSDEARAKVIELIKNEMGGQVDLVIYSLASPVRKLPQTGEVIRSALKPIGQPYKSTAIDTNKDTIIEASIEPATEQEIADTVTVMGGQDWELWIDALNAAGVLAPQARTVAFSYIGSDITWPIYWDGALGKAKQDLDETAQRLAGKVGGSANVAVLKSVVTQASSAIPVMPLYLSMVFKIMQEKGIHEGTQHQLDRMFRDRMYRADGAPAALDEKDRLRLDDWELRDDVQNACREMWPKVTTENLFELTDYAGYKKQFLNLFGFERADVNYDEDVATDVRFDCVEL</sequence>
<keyword evidence="2 11" id="KW-0444">Lipid biosynthesis</keyword>
<feature type="domain" description="Trans-2-enoyl-CoA reductase catalytic" evidence="13">
    <location>
        <begin position="83"/>
        <end position="316"/>
    </location>
</feature>
<gene>
    <name evidence="11" type="primary">fabV</name>
    <name evidence="15" type="ORF">K7K07_24960</name>
</gene>
<accession>A0AAJ5MKE5</accession>
<dbReference type="Pfam" id="PF07055">
    <property type="entry name" value="Eno-Rase_FAD_bd"/>
    <property type="match status" value="1"/>
</dbReference>
<dbReference type="NCBIfam" id="NF010177">
    <property type="entry name" value="PRK13656.1"/>
    <property type="match status" value="1"/>
</dbReference>
<dbReference type="InterPro" id="IPR024906">
    <property type="entry name" value="Eno_Rdtase_FAD-bd_dom"/>
</dbReference>
<evidence type="ECO:0000256" key="9">
    <source>
        <dbReference type="ARBA" id="ARBA00048572"/>
    </source>
</evidence>
<dbReference type="InterPro" id="IPR010758">
    <property type="entry name" value="Trans-2-enoyl-CoA_reductase"/>
</dbReference>
<dbReference type="EC" id="1.3.1.9" evidence="11"/>
<evidence type="ECO:0000259" key="13">
    <source>
        <dbReference type="Pfam" id="PF12241"/>
    </source>
</evidence>
<dbReference type="Pfam" id="PF12241">
    <property type="entry name" value="Enoyl_reductase"/>
    <property type="match status" value="1"/>
</dbReference>
<evidence type="ECO:0000256" key="6">
    <source>
        <dbReference type="ARBA" id="ARBA00023098"/>
    </source>
</evidence>
<dbReference type="RefSeq" id="WP_038707361.1">
    <property type="nucleotide sequence ID" value="NZ_CP009365.1"/>
</dbReference>
<dbReference type="KEGG" id="pmos:O165_027950"/>
<dbReference type="HAMAP" id="MF_01838">
    <property type="entry name" value="FabV_reductase"/>
    <property type="match status" value="1"/>
</dbReference>
<organism evidence="15 16">
    <name type="scientific">Pseudomonas soli</name>
    <dbReference type="NCBI Taxonomy" id="1306993"/>
    <lineage>
        <taxon>Bacteria</taxon>
        <taxon>Pseudomonadati</taxon>
        <taxon>Pseudomonadota</taxon>
        <taxon>Gammaproteobacteria</taxon>
        <taxon>Pseudomonadales</taxon>
        <taxon>Pseudomonadaceae</taxon>
        <taxon>Pseudomonas</taxon>
    </lineage>
</organism>
<feature type="domain" description="Trans-2-enoyl-CoA reductase-like NAD(P)H binding" evidence="14">
    <location>
        <begin position="3"/>
        <end position="81"/>
    </location>
</feature>
<keyword evidence="3 11" id="KW-0276">Fatty acid metabolism</keyword>
<dbReference type="PANTHER" id="PTHR37480:SF1">
    <property type="entry name" value="ENOYL-[ACYL-CARRIER-PROTEIN] REDUCTASE [NADH]"/>
    <property type="match status" value="1"/>
</dbReference>
<dbReference type="Proteomes" id="UP001209279">
    <property type="component" value="Chromosome"/>
</dbReference>
<comment type="similarity">
    <text evidence="10 11">Belongs to the TER reductase family.</text>
</comment>
<comment type="pathway">
    <text evidence="11">Lipid metabolism; fatty acid biosynthesis.</text>
</comment>
<dbReference type="Gene3D" id="3.40.50.720">
    <property type="entry name" value="NAD(P)-binding Rossmann-like Domain"/>
    <property type="match status" value="1"/>
</dbReference>
<comment type="subunit">
    <text evidence="1 11">Monomer.</text>
</comment>
<dbReference type="GO" id="GO:0006633">
    <property type="term" value="P:fatty acid biosynthetic process"/>
    <property type="evidence" value="ECO:0007669"/>
    <property type="project" value="UniProtKB-UniRule"/>
</dbReference>
<feature type="site" description="Plays an important role in discriminating NADH against NADPH" evidence="11">
    <location>
        <position position="76"/>
    </location>
</feature>
<dbReference type="PANTHER" id="PTHR37480">
    <property type="entry name" value="ENOYL-[ACYL-CARRIER-PROTEIN] REDUCTASE [NADH]"/>
    <property type="match status" value="1"/>
</dbReference>
<feature type="binding site" evidence="11">
    <location>
        <begin position="272"/>
        <end position="274"/>
    </location>
    <ligand>
        <name>NAD(+)</name>
        <dbReference type="ChEBI" id="CHEBI:57540"/>
    </ligand>
</feature>
<dbReference type="EMBL" id="CP083803">
    <property type="protein sequence ID" value="UXZ45269.1"/>
    <property type="molecule type" value="Genomic_DNA"/>
</dbReference>
<feature type="binding site" evidence="11">
    <location>
        <begin position="112"/>
        <end position="113"/>
    </location>
    <ligand>
        <name>NAD(+)</name>
        <dbReference type="ChEBI" id="CHEBI:57540"/>
    </ligand>
</feature>
<evidence type="ECO:0000256" key="3">
    <source>
        <dbReference type="ARBA" id="ARBA00022832"/>
    </source>
</evidence>
<dbReference type="GO" id="GO:0004318">
    <property type="term" value="F:enoyl-[acyl-carrier-protein] reductase (NADH) activity"/>
    <property type="evidence" value="ECO:0007669"/>
    <property type="project" value="UniProtKB-UniRule"/>
</dbReference>
<feature type="binding site" evidence="11">
    <location>
        <begin position="141"/>
        <end position="142"/>
    </location>
    <ligand>
        <name>NAD(+)</name>
        <dbReference type="ChEBI" id="CHEBI:57540"/>
    </ligand>
</feature>
<feature type="active site" description="Proton donor" evidence="11">
    <location>
        <position position="237"/>
    </location>
</feature>
<protein>
    <recommendedName>
        <fullName evidence="11">Enoyl-[acyl-carrier-protein] reductase [NADH]</fullName>
        <shortName evidence="11">ENR</shortName>
        <ecNumber evidence="11">1.3.1.9</ecNumber>
    </recommendedName>
</protein>
<dbReference type="AlphaFoldDB" id="A0AAJ5MKE5"/>
<evidence type="ECO:0000256" key="2">
    <source>
        <dbReference type="ARBA" id="ARBA00022516"/>
    </source>
</evidence>
<evidence type="ECO:0000259" key="12">
    <source>
        <dbReference type="Pfam" id="PF07055"/>
    </source>
</evidence>
<evidence type="ECO:0000259" key="14">
    <source>
        <dbReference type="Pfam" id="PF12242"/>
    </source>
</evidence>
<comment type="function">
    <text evidence="11">Involved in the final reduction of the elongation cycle of fatty acid synthesis (FAS II). Catalyzes the reduction of a carbon-carbon double bond in an enoyl moiety that is covalently linked to an acyl carrier protein (ACP).</text>
</comment>
<dbReference type="FunFam" id="3.40.50.720:FF:000221">
    <property type="entry name" value="Enoyl-[acyl-carrier-protein] reductase [NADH]"/>
    <property type="match status" value="1"/>
</dbReference>
<feature type="binding site" evidence="11">
    <location>
        <begin position="75"/>
        <end position="76"/>
    </location>
    <ligand>
        <name>NAD(+)</name>
        <dbReference type="ChEBI" id="CHEBI:57540"/>
    </ligand>
</feature>
<keyword evidence="7 11" id="KW-0275">Fatty acid biosynthesis</keyword>
<evidence type="ECO:0000256" key="7">
    <source>
        <dbReference type="ARBA" id="ARBA00023160"/>
    </source>
</evidence>
<feature type="binding site" evidence="11">
    <location>
        <position position="246"/>
    </location>
    <ligand>
        <name>NAD(+)</name>
        <dbReference type="ChEBI" id="CHEBI:57540"/>
    </ligand>
</feature>
<dbReference type="InterPro" id="IPR050048">
    <property type="entry name" value="FabV-like_NADH_b"/>
</dbReference>
<feature type="domain" description="Enoyl reductase FAD binding" evidence="12">
    <location>
        <begin position="325"/>
        <end position="388"/>
    </location>
</feature>
<evidence type="ECO:0000256" key="1">
    <source>
        <dbReference type="ARBA" id="ARBA00011245"/>
    </source>
</evidence>
<keyword evidence="5 11" id="KW-0520">NAD</keyword>
<reference evidence="15" key="1">
    <citation type="submission" date="2021-08" db="EMBL/GenBank/DDBJ databases">
        <authorList>
            <person name="Yaryura P.M."/>
            <person name="Bianco M.I."/>
            <person name="Morais C."/>
            <person name="Setubal J.C."/>
        </authorList>
    </citation>
    <scope>NUCLEOTIDE SEQUENCE</scope>
    <source>
        <strain evidence="15">AP1</strain>
    </source>
</reference>
<proteinExistence type="inferred from homology"/>
<keyword evidence="6 11" id="KW-0443">Lipid metabolism</keyword>
<evidence type="ECO:0000313" key="15">
    <source>
        <dbReference type="EMBL" id="UXZ45269.1"/>
    </source>
</evidence>
<evidence type="ECO:0000256" key="10">
    <source>
        <dbReference type="ARBA" id="ARBA00060887"/>
    </source>
</evidence>
<evidence type="ECO:0000256" key="5">
    <source>
        <dbReference type="ARBA" id="ARBA00023027"/>
    </source>
</evidence>
<comment type="catalytic activity">
    <reaction evidence="9 11">
        <text>a 2,3-saturated acyl-[ACP] + NAD(+) = a (2E)-enoyl-[ACP] + NADH + H(+)</text>
        <dbReference type="Rhea" id="RHEA:10240"/>
        <dbReference type="Rhea" id="RHEA-COMP:9925"/>
        <dbReference type="Rhea" id="RHEA-COMP:9926"/>
        <dbReference type="ChEBI" id="CHEBI:15378"/>
        <dbReference type="ChEBI" id="CHEBI:57540"/>
        <dbReference type="ChEBI" id="CHEBI:57945"/>
        <dbReference type="ChEBI" id="CHEBI:78784"/>
        <dbReference type="ChEBI" id="CHEBI:78785"/>
        <dbReference type="EC" id="1.3.1.9"/>
    </reaction>
</comment>
<evidence type="ECO:0000313" key="16">
    <source>
        <dbReference type="Proteomes" id="UP001209279"/>
    </source>
</evidence>
<comment type="catalytic activity">
    <reaction evidence="8">
        <text>a 2,3-saturated acyl-CoA + NAD(+) = a (2E)-enoyl-CoA + NADH + H(+)</text>
        <dbReference type="Rhea" id="RHEA:18177"/>
        <dbReference type="ChEBI" id="CHEBI:15378"/>
        <dbReference type="ChEBI" id="CHEBI:57540"/>
        <dbReference type="ChEBI" id="CHEBI:57945"/>
        <dbReference type="ChEBI" id="CHEBI:58856"/>
        <dbReference type="ChEBI" id="CHEBI:65111"/>
        <dbReference type="EC" id="1.3.1.44"/>
    </reaction>
</comment>
<evidence type="ECO:0000256" key="4">
    <source>
        <dbReference type="ARBA" id="ARBA00023002"/>
    </source>
</evidence>
<dbReference type="GO" id="GO:0050343">
    <property type="term" value="F:trans-2-enoyl-CoA reductase (NADH) activity"/>
    <property type="evidence" value="ECO:0007669"/>
    <property type="project" value="UniProtKB-EC"/>
</dbReference>
<dbReference type="Pfam" id="PF12242">
    <property type="entry name" value="Eno-Rase_NADH_b"/>
    <property type="match status" value="1"/>
</dbReference>
<feature type="binding site" evidence="11">
    <location>
        <begin position="49"/>
        <end position="54"/>
    </location>
    <ligand>
        <name>NAD(+)</name>
        <dbReference type="ChEBI" id="CHEBI:57540"/>
    </ligand>
</feature>
<evidence type="ECO:0000256" key="11">
    <source>
        <dbReference type="HAMAP-Rule" id="MF_01838"/>
    </source>
</evidence>
<evidence type="ECO:0000256" key="8">
    <source>
        <dbReference type="ARBA" id="ARBA00048302"/>
    </source>
</evidence>